<name>A0AAP0E7C6_9MAGN</name>
<dbReference type="InterPro" id="IPR046431">
    <property type="entry name" value="FAF_dom"/>
</dbReference>
<gene>
    <name evidence="4" type="ORF">Scep_030419</name>
</gene>
<feature type="domain" description="FAF" evidence="3">
    <location>
        <begin position="142"/>
        <end position="193"/>
    </location>
</feature>
<dbReference type="PANTHER" id="PTHR33155:SF8">
    <property type="entry name" value="PROTEIN FANTASTIC FOUR 1"/>
    <property type="match status" value="1"/>
</dbReference>
<evidence type="ECO:0000259" key="3">
    <source>
        <dbReference type="Pfam" id="PF11250"/>
    </source>
</evidence>
<evidence type="ECO:0000256" key="1">
    <source>
        <dbReference type="ARBA" id="ARBA00008690"/>
    </source>
</evidence>
<dbReference type="PANTHER" id="PTHR33155">
    <property type="entry name" value="FANTASTIC FOUR-LIKE PROTEIN (DUF3049)"/>
    <property type="match status" value="1"/>
</dbReference>
<accession>A0AAP0E7C6</accession>
<protein>
    <recommendedName>
        <fullName evidence="3">FAF domain-containing protein</fullName>
    </recommendedName>
</protein>
<feature type="region of interest" description="Disordered" evidence="2">
    <location>
        <begin position="105"/>
        <end position="131"/>
    </location>
</feature>
<comment type="similarity">
    <text evidence="1">Belongs to the fantastic four family.</text>
</comment>
<feature type="compositionally biased region" description="Low complexity" evidence="2">
    <location>
        <begin position="106"/>
        <end position="117"/>
    </location>
</feature>
<organism evidence="4 5">
    <name type="scientific">Stephania cephalantha</name>
    <dbReference type="NCBI Taxonomy" id="152367"/>
    <lineage>
        <taxon>Eukaryota</taxon>
        <taxon>Viridiplantae</taxon>
        <taxon>Streptophyta</taxon>
        <taxon>Embryophyta</taxon>
        <taxon>Tracheophyta</taxon>
        <taxon>Spermatophyta</taxon>
        <taxon>Magnoliopsida</taxon>
        <taxon>Ranunculales</taxon>
        <taxon>Menispermaceae</taxon>
        <taxon>Menispermoideae</taxon>
        <taxon>Cissampelideae</taxon>
        <taxon>Stephania</taxon>
    </lineage>
</organism>
<dbReference type="Proteomes" id="UP001419268">
    <property type="component" value="Unassembled WGS sequence"/>
</dbReference>
<sequence>MSSAAFEDPNIHSTKCDHSINSATSVITCSVTKQLEKKQSYHRERYNTKDDNSELGGWSLVQSLAKEHKEKHYVHPLAKSPSSSKLSEKSLELCTENLGCETGNGSISSLSTSSDSEGSPKEIVRERSKSRKVVHKKASLRSFPPPLTSISNADNVHFMPHREGGRLVIKAVTIPPSQTCFQAERTDGRLRLRYMNSQIPCKEDENEVEVGTNDGNLDEEIDGKNGNDGGELGIEKYHQRPCRCKDGESRNKRMLNLESLWVVT</sequence>
<comment type="caution">
    <text evidence="4">The sequence shown here is derived from an EMBL/GenBank/DDBJ whole genome shotgun (WGS) entry which is preliminary data.</text>
</comment>
<evidence type="ECO:0000313" key="5">
    <source>
        <dbReference type="Proteomes" id="UP001419268"/>
    </source>
</evidence>
<dbReference type="InterPro" id="IPR021410">
    <property type="entry name" value="FAF"/>
</dbReference>
<proteinExistence type="inferred from homology"/>
<evidence type="ECO:0000256" key="2">
    <source>
        <dbReference type="SAM" id="MobiDB-lite"/>
    </source>
</evidence>
<dbReference type="EMBL" id="JBBNAG010000013">
    <property type="protein sequence ID" value="KAK9083948.1"/>
    <property type="molecule type" value="Genomic_DNA"/>
</dbReference>
<feature type="compositionally biased region" description="Basic and acidic residues" evidence="2">
    <location>
        <begin position="118"/>
        <end position="127"/>
    </location>
</feature>
<keyword evidence="5" id="KW-1185">Reference proteome</keyword>
<dbReference type="AlphaFoldDB" id="A0AAP0E7C6"/>
<evidence type="ECO:0000313" key="4">
    <source>
        <dbReference type="EMBL" id="KAK9083948.1"/>
    </source>
</evidence>
<dbReference type="Pfam" id="PF11250">
    <property type="entry name" value="FAF"/>
    <property type="match status" value="1"/>
</dbReference>
<reference evidence="4 5" key="1">
    <citation type="submission" date="2024-01" db="EMBL/GenBank/DDBJ databases">
        <title>Genome assemblies of Stephania.</title>
        <authorList>
            <person name="Yang L."/>
        </authorList>
    </citation>
    <scope>NUCLEOTIDE SEQUENCE [LARGE SCALE GENOMIC DNA]</scope>
    <source>
        <strain evidence="4">JXDWG</strain>
        <tissue evidence="4">Leaf</tissue>
    </source>
</reference>